<proteinExistence type="inferred from homology"/>
<dbReference type="PANTHER" id="PTHR10803:SF3">
    <property type="entry name" value="ATPASE GET3"/>
    <property type="match status" value="1"/>
</dbReference>
<evidence type="ECO:0000256" key="7">
    <source>
        <dbReference type="ARBA" id="ARBA00059736"/>
    </source>
</evidence>
<dbReference type="InterPro" id="IPR016300">
    <property type="entry name" value="ATPase_ArsA/GET3"/>
</dbReference>
<dbReference type="InterPro" id="IPR027417">
    <property type="entry name" value="P-loop_NTPase"/>
</dbReference>
<dbReference type="FunFam" id="3.40.50.300:FF:001801">
    <property type="entry name" value="Putative arsenical pump-driving ATPase"/>
    <property type="match status" value="1"/>
</dbReference>
<sequence length="391" mass="44940">MRIILYTGKGGVGKTSIAAATAAKSAQSGKKTLIISADPAHSLGDALDISLESEPIEIMENMWAQEINTLYEMEKGWKKVQDYLTSLFTAKTVKDITTEELTIFPGMEDLLSLLRILDYYKSKTYDVIIVDCAPTGETLKLLSFPEMLRWWMEKLFPLKRKALKILGPVAQPILGLPMPDDSVMGEIENLYIKLDEMRNILIDRDTTSIRIVVNPEKMVIKESQRSFTYLNIYNFNVDSIIVNRVIPDDVNEGYFKEWKEIHKKYLKEIHDSFSPVPIYHAPLFDQELVGIDMLIKMSNIIFKNDNAVDIKYSNRTQKIEKIDDDYVYSVYMPFMKKQDLDLNQKGDEIIVRAGDIKRNIILPRTLTKLSIKEAKFDDEVLKIRFGGEENE</sequence>
<protein>
    <recommendedName>
        <fullName evidence="8">arsenite-transporting ATPase</fullName>
        <ecNumber evidence="8">7.3.2.7</ecNumber>
    </recommendedName>
</protein>
<feature type="domain" description="ArsA HSP20-like" evidence="10">
    <location>
        <begin position="323"/>
        <end position="385"/>
    </location>
</feature>
<dbReference type="AlphaFoldDB" id="A0A0L0W9V9"/>
<gene>
    <name evidence="11" type="ORF">CLPU_8c01080</name>
</gene>
<dbReference type="Pfam" id="PF02374">
    <property type="entry name" value="ArsA_ATPase"/>
    <property type="match status" value="1"/>
</dbReference>
<evidence type="ECO:0000256" key="8">
    <source>
        <dbReference type="ARBA" id="ARBA00066752"/>
    </source>
</evidence>
<evidence type="ECO:0000313" key="11">
    <source>
        <dbReference type="EMBL" id="KNF08343.1"/>
    </source>
</evidence>
<reference evidence="12" key="1">
    <citation type="submission" date="2015-07" db="EMBL/GenBank/DDBJ databases">
        <title>Draft genome sequence of the purine-degrading Gottschalkia purinilyticum DSM 1384 (formerly Clostridium purinilyticum).</title>
        <authorList>
            <person name="Poehlein A."/>
            <person name="Schiel-Bengelsdorf B."/>
            <person name="Bengelsdorf F.R."/>
            <person name="Daniel R."/>
            <person name="Duerre P."/>
        </authorList>
    </citation>
    <scope>NUCLEOTIDE SEQUENCE [LARGE SCALE GENOMIC DNA]</scope>
    <source>
        <strain evidence="12">DSM 1384</strain>
    </source>
</reference>
<feature type="domain" description="ArsA/GET3 Anion-transporting ATPase-like" evidence="9">
    <location>
        <begin position="1"/>
        <end position="302"/>
    </location>
</feature>
<dbReference type="GO" id="GO:0015446">
    <property type="term" value="F:ATPase-coupled arsenite transmembrane transporter activity"/>
    <property type="evidence" value="ECO:0007669"/>
    <property type="project" value="UniProtKB-EC"/>
</dbReference>
<dbReference type="SUPFAM" id="SSF49764">
    <property type="entry name" value="HSP20-like chaperones"/>
    <property type="match status" value="1"/>
</dbReference>
<dbReference type="InterPro" id="IPR040612">
    <property type="entry name" value="ArsA_HSP20-like"/>
</dbReference>
<keyword evidence="2" id="KW-0547">Nucleotide-binding</keyword>
<organism evidence="11 12">
    <name type="scientific">Gottschalkia purinilytica</name>
    <name type="common">Clostridium purinilyticum</name>
    <dbReference type="NCBI Taxonomy" id="1503"/>
    <lineage>
        <taxon>Bacteria</taxon>
        <taxon>Bacillati</taxon>
        <taxon>Bacillota</taxon>
        <taxon>Tissierellia</taxon>
        <taxon>Tissierellales</taxon>
        <taxon>Gottschalkiaceae</taxon>
        <taxon>Gottschalkia</taxon>
    </lineage>
</organism>
<dbReference type="PATRIC" id="fig|1503.3.peg.3248"/>
<name>A0A0L0W9V9_GOTPU</name>
<dbReference type="InterPro" id="IPR008978">
    <property type="entry name" value="HSP20-like_chaperone"/>
</dbReference>
<dbReference type="GO" id="GO:0005524">
    <property type="term" value="F:ATP binding"/>
    <property type="evidence" value="ECO:0007669"/>
    <property type="project" value="UniProtKB-KW"/>
</dbReference>
<dbReference type="GO" id="GO:0016887">
    <property type="term" value="F:ATP hydrolysis activity"/>
    <property type="evidence" value="ECO:0007669"/>
    <property type="project" value="InterPro"/>
</dbReference>
<comment type="catalytic activity">
    <reaction evidence="6">
        <text>arsenite(in) + ATP + H2O = arsenite(out) + ADP + phosphate + H(+)</text>
        <dbReference type="Rhea" id="RHEA:11348"/>
        <dbReference type="ChEBI" id="CHEBI:15377"/>
        <dbReference type="ChEBI" id="CHEBI:15378"/>
        <dbReference type="ChEBI" id="CHEBI:29242"/>
        <dbReference type="ChEBI" id="CHEBI:30616"/>
        <dbReference type="ChEBI" id="CHEBI:43474"/>
        <dbReference type="ChEBI" id="CHEBI:456216"/>
        <dbReference type="EC" id="7.3.2.7"/>
    </reaction>
</comment>
<dbReference type="Proteomes" id="UP000037267">
    <property type="component" value="Unassembled WGS sequence"/>
</dbReference>
<dbReference type="PANTHER" id="PTHR10803">
    <property type="entry name" value="ARSENICAL PUMP-DRIVING ATPASE ARSENITE-TRANSLOCATING ATPASE"/>
    <property type="match status" value="1"/>
</dbReference>
<keyword evidence="3 11" id="KW-0067">ATP-binding</keyword>
<evidence type="ECO:0000256" key="6">
    <source>
        <dbReference type="ARBA" id="ARBA00052296"/>
    </source>
</evidence>
<keyword evidence="4" id="KW-0059">Arsenical resistance</keyword>
<dbReference type="STRING" id="1503.CLPU_8c01080"/>
<dbReference type="NCBIfam" id="TIGR00345">
    <property type="entry name" value="GET3_arsA_TRC40"/>
    <property type="match status" value="1"/>
</dbReference>
<dbReference type="RefSeq" id="WP_050355442.1">
    <property type="nucleotide sequence ID" value="NZ_LGSS01000008.1"/>
</dbReference>
<dbReference type="SUPFAM" id="SSF52540">
    <property type="entry name" value="P-loop containing nucleoside triphosphate hydrolases"/>
    <property type="match status" value="1"/>
</dbReference>
<evidence type="ECO:0000256" key="3">
    <source>
        <dbReference type="ARBA" id="ARBA00022840"/>
    </source>
</evidence>
<dbReference type="EMBL" id="LGSS01000008">
    <property type="protein sequence ID" value="KNF08343.1"/>
    <property type="molecule type" value="Genomic_DNA"/>
</dbReference>
<comment type="caution">
    <text evidence="11">The sequence shown here is derived from an EMBL/GenBank/DDBJ whole genome shotgun (WGS) entry which is preliminary data.</text>
</comment>
<dbReference type="Gene3D" id="2.60.40.790">
    <property type="match status" value="1"/>
</dbReference>
<dbReference type="OrthoDB" id="9780677at2"/>
<dbReference type="EC" id="7.3.2.7" evidence="8"/>
<evidence type="ECO:0000256" key="4">
    <source>
        <dbReference type="ARBA" id="ARBA00022849"/>
    </source>
</evidence>
<accession>A0A0L0W9V9</accession>
<dbReference type="CDD" id="cd02035">
    <property type="entry name" value="ArsA"/>
    <property type="match status" value="1"/>
</dbReference>
<evidence type="ECO:0000256" key="2">
    <source>
        <dbReference type="ARBA" id="ARBA00022741"/>
    </source>
</evidence>
<keyword evidence="5" id="KW-1278">Translocase</keyword>
<evidence type="ECO:0000256" key="1">
    <source>
        <dbReference type="ARBA" id="ARBA00011040"/>
    </source>
</evidence>
<evidence type="ECO:0000256" key="5">
    <source>
        <dbReference type="ARBA" id="ARBA00022967"/>
    </source>
</evidence>
<dbReference type="Pfam" id="PF17886">
    <property type="entry name" value="ArsA_HSP20"/>
    <property type="match status" value="1"/>
</dbReference>
<comment type="similarity">
    <text evidence="1">Belongs to the arsA ATPase family.</text>
</comment>
<dbReference type="InterPro" id="IPR025723">
    <property type="entry name" value="ArsA/GET3_ATPase-like"/>
</dbReference>
<evidence type="ECO:0000313" key="12">
    <source>
        <dbReference type="Proteomes" id="UP000037267"/>
    </source>
</evidence>
<dbReference type="Gene3D" id="3.40.50.300">
    <property type="entry name" value="P-loop containing nucleotide triphosphate hydrolases"/>
    <property type="match status" value="1"/>
</dbReference>
<dbReference type="CDD" id="cd06464">
    <property type="entry name" value="ACD_sHsps-like"/>
    <property type="match status" value="1"/>
</dbReference>
<evidence type="ECO:0000259" key="10">
    <source>
        <dbReference type="Pfam" id="PF17886"/>
    </source>
</evidence>
<keyword evidence="12" id="KW-1185">Reference proteome</keyword>
<evidence type="ECO:0000259" key="9">
    <source>
        <dbReference type="Pfam" id="PF02374"/>
    </source>
</evidence>
<comment type="function">
    <text evidence="7">Anion-transporting ATPase. Catalyzes the extrusion of arsenite.</text>
</comment>